<evidence type="ECO:0000313" key="2">
    <source>
        <dbReference type="Proteomes" id="UP000555728"/>
    </source>
</evidence>
<protein>
    <recommendedName>
        <fullName evidence="3">Addiction module toxin RelE</fullName>
    </recommendedName>
</protein>
<dbReference type="AlphaFoldDB" id="A0A7W6RX33"/>
<dbReference type="InterPro" id="IPR009387">
    <property type="entry name" value="HigB-2"/>
</dbReference>
<dbReference type="EMBL" id="JACIGI010000002">
    <property type="protein sequence ID" value="MBB4284681.1"/>
    <property type="molecule type" value="Genomic_DNA"/>
</dbReference>
<organism evidence="1 2">
    <name type="scientific">Roseospira goensis</name>
    <dbReference type="NCBI Taxonomy" id="391922"/>
    <lineage>
        <taxon>Bacteria</taxon>
        <taxon>Pseudomonadati</taxon>
        <taxon>Pseudomonadota</taxon>
        <taxon>Alphaproteobacteria</taxon>
        <taxon>Rhodospirillales</taxon>
        <taxon>Rhodospirillaceae</taxon>
        <taxon>Roseospira</taxon>
    </lineage>
</organism>
<dbReference type="Proteomes" id="UP000555728">
    <property type="component" value="Unassembled WGS sequence"/>
</dbReference>
<accession>A0A7W6RX33</accession>
<dbReference type="RefSeq" id="WP_221236950.1">
    <property type="nucleotide sequence ID" value="NZ_JACIGI010000002.1"/>
</dbReference>
<name>A0A7W6RX33_9PROT</name>
<sequence>MGLSKDRAVTILEFQTFRKDADTLFSVEELDHLRVTLACAPRIGDLIPGTGGVRKLRWGLARRGQGKRGGARVIYYFHNEAMPLALIAVYAKGRRRP</sequence>
<keyword evidence="2" id="KW-1185">Reference proteome</keyword>
<proteinExistence type="predicted"/>
<dbReference type="PIRSF" id="PIRSF039032">
    <property type="entry name" value="HigB-2"/>
    <property type="match status" value="1"/>
</dbReference>
<evidence type="ECO:0000313" key="1">
    <source>
        <dbReference type="EMBL" id="MBB4284681.1"/>
    </source>
</evidence>
<reference evidence="1 2" key="1">
    <citation type="submission" date="2020-08" db="EMBL/GenBank/DDBJ databases">
        <title>Genome sequencing of Purple Non-Sulfur Bacteria from various extreme environments.</title>
        <authorList>
            <person name="Mayer M."/>
        </authorList>
    </citation>
    <scope>NUCLEOTIDE SEQUENCE [LARGE SCALE GENOMIC DNA]</scope>
    <source>
        <strain evidence="1 2">JA135</strain>
    </source>
</reference>
<evidence type="ECO:0008006" key="3">
    <source>
        <dbReference type="Google" id="ProtNLM"/>
    </source>
</evidence>
<gene>
    <name evidence="1" type="ORF">GGD88_000388</name>
</gene>
<comment type="caution">
    <text evidence="1">The sequence shown here is derived from an EMBL/GenBank/DDBJ whole genome shotgun (WGS) entry which is preliminary data.</text>
</comment>